<dbReference type="Gene3D" id="1.50.40.10">
    <property type="entry name" value="Mitochondrial carrier domain"/>
    <property type="match status" value="1"/>
</dbReference>
<dbReference type="InterPro" id="IPR002113">
    <property type="entry name" value="ADT_euk_type"/>
</dbReference>
<dbReference type="PANTHER" id="PTHR46356">
    <property type="entry name" value="MITOCHONDRIAL 2-OXODICARBOXYLATE CARRIER"/>
    <property type="match status" value="1"/>
</dbReference>
<dbReference type="GO" id="GO:0005471">
    <property type="term" value="F:ATP:ADP antiporter activity"/>
    <property type="evidence" value="ECO:0007669"/>
    <property type="project" value="InterPro"/>
</dbReference>
<keyword evidence="7" id="KW-1133">Transmembrane helix</keyword>
<dbReference type="GO" id="GO:1990544">
    <property type="term" value="P:mitochondrial ATP transmembrane transport"/>
    <property type="evidence" value="ECO:0007669"/>
    <property type="project" value="InterPro"/>
</dbReference>
<evidence type="ECO:0000256" key="5">
    <source>
        <dbReference type="ARBA" id="ARBA00022737"/>
    </source>
</evidence>
<keyword evidence="6" id="KW-0999">Mitochondrion inner membrane</keyword>
<evidence type="ECO:0000256" key="3">
    <source>
        <dbReference type="ARBA" id="ARBA00022448"/>
    </source>
</evidence>
<keyword evidence="4 10" id="KW-0812">Transmembrane</keyword>
<keyword evidence="9 10" id="KW-0472">Membrane</keyword>
<comment type="subcellular location">
    <subcellularLocation>
        <location evidence="1">Mitochondrion inner membrane</location>
        <topology evidence="1">Multi-pass membrane protein</topology>
    </subcellularLocation>
</comment>
<dbReference type="InterPro" id="IPR023395">
    <property type="entry name" value="MCP_dom_sf"/>
</dbReference>
<dbReference type="PANTHER" id="PTHR46356:SF1">
    <property type="entry name" value="MITOCHONDRIAL 2-OXODICARBOXYLATE CARRIER"/>
    <property type="match status" value="1"/>
</dbReference>
<dbReference type="PRINTS" id="PR00926">
    <property type="entry name" value="MITOCARRIER"/>
</dbReference>
<dbReference type="GO" id="GO:0005743">
    <property type="term" value="C:mitochondrial inner membrane"/>
    <property type="evidence" value="ECO:0007669"/>
    <property type="project" value="UniProtKB-SubCell"/>
</dbReference>
<dbReference type="PROSITE" id="PS50920">
    <property type="entry name" value="SOLCAR"/>
    <property type="match status" value="3"/>
</dbReference>
<dbReference type="EMBL" id="JAGMWT010000008">
    <property type="protein sequence ID" value="KAH7124132.1"/>
    <property type="molecule type" value="Genomic_DNA"/>
</dbReference>
<evidence type="ECO:0000256" key="1">
    <source>
        <dbReference type="ARBA" id="ARBA00004448"/>
    </source>
</evidence>
<accession>A0A9P9DS91</accession>
<dbReference type="SUPFAM" id="SSF103506">
    <property type="entry name" value="Mitochondrial carrier"/>
    <property type="match status" value="1"/>
</dbReference>
<sequence length="315" mass="34247">MTTKVSGQNVASQQHGKPKALPFQYQFAAGAVAGISEILVMYPLDVVKTRIQLQHGKATDGQGYTGVIDCFRKIIRNEGMSRLYRGITAPILMEVPKRAIKFSSNDAFAPLYQNLFNAPTLTQPIAILTGASAGATESLVVVPFELVKIRLQDKTSAARYNGLVDCLSKVIRQEGLLALYNGFEATLWRHIVWNAGYFGCIFQVRSLLPAPSEAKKPKVQKTINDLAAGFVGGVVGTTLNTPLDVIKSRIQSVAKIEGVRGKYEWAWPSLGVVAREEGLRALYKGYVAKILRFGPGGGVLLVVYSAVLEMFGKVV</sequence>
<evidence type="ECO:0000256" key="8">
    <source>
        <dbReference type="ARBA" id="ARBA00023128"/>
    </source>
</evidence>
<gene>
    <name evidence="12" type="ORF">B0J11DRAFT_507160</name>
</gene>
<dbReference type="OrthoDB" id="434783at2759"/>
<dbReference type="Pfam" id="PF00153">
    <property type="entry name" value="Mito_carr"/>
    <property type="match status" value="3"/>
</dbReference>
<dbReference type="PRINTS" id="PR00927">
    <property type="entry name" value="ADPTRNSLCASE"/>
</dbReference>
<feature type="repeat" description="Solcar" evidence="10">
    <location>
        <begin position="220"/>
        <end position="310"/>
    </location>
</feature>
<dbReference type="Proteomes" id="UP000700596">
    <property type="component" value="Unassembled WGS sequence"/>
</dbReference>
<protein>
    <submittedName>
        <fullName evidence="12">Mitochondrial 2-oxodicarboxylate carrier protein-like protein</fullName>
    </submittedName>
</protein>
<proteinExistence type="inferred from homology"/>
<dbReference type="InterPro" id="IPR018108">
    <property type="entry name" value="MCP_transmembrane"/>
</dbReference>
<dbReference type="GO" id="GO:0140021">
    <property type="term" value="P:mitochondrial ADP transmembrane transport"/>
    <property type="evidence" value="ECO:0007669"/>
    <property type="project" value="InterPro"/>
</dbReference>
<evidence type="ECO:0000256" key="11">
    <source>
        <dbReference type="RuleBase" id="RU000488"/>
    </source>
</evidence>
<dbReference type="InterPro" id="IPR002067">
    <property type="entry name" value="MCP"/>
</dbReference>
<comment type="similarity">
    <text evidence="2 11">Belongs to the mitochondrial carrier (TC 2.A.29) family.</text>
</comment>
<evidence type="ECO:0000313" key="13">
    <source>
        <dbReference type="Proteomes" id="UP000700596"/>
    </source>
</evidence>
<evidence type="ECO:0000256" key="10">
    <source>
        <dbReference type="PROSITE-ProRule" id="PRU00282"/>
    </source>
</evidence>
<feature type="repeat" description="Solcar" evidence="10">
    <location>
        <begin position="21"/>
        <end position="111"/>
    </location>
</feature>
<name>A0A9P9DS91_9PLEO</name>
<evidence type="ECO:0000313" key="12">
    <source>
        <dbReference type="EMBL" id="KAH7124132.1"/>
    </source>
</evidence>
<organism evidence="12 13">
    <name type="scientific">Dendryphion nanum</name>
    <dbReference type="NCBI Taxonomy" id="256645"/>
    <lineage>
        <taxon>Eukaryota</taxon>
        <taxon>Fungi</taxon>
        <taxon>Dikarya</taxon>
        <taxon>Ascomycota</taxon>
        <taxon>Pezizomycotina</taxon>
        <taxon>Dothideomycetes</taxon>
        <taxon>Pleosporomycetidae</taxon>
        <taxon>Pleosporales</taxon>
        <taxon>Torulaceae</taxon>
        <taxon>Dendryphion</taxon>
    </lineage>
</organism>
<evidence type="ECO:0000256" key="6">
    <source>
        <dbReference type="ARBA" id="ARBA00022792"/>
    </source>
</evidence>
<comment type="caution">
    <text evidence="12">The sequence shown here is derived from an EMBL/GenBank/DDBJ whole genome shotgun (WGS) entry which is preliminary data.</text>
</comment>
<keyword evidence="13" id="KW-1185">Reference proteome</keyword>
<reference evidence="12" key="1">
    <citation type="journal article" date="2021" name="Nat. Commun.">
        <title>Genetic determinants of endophytism in the Arabidopsis root mycobiome.</title>
        <authorList>
            <person name="Mesny F."/>
            <person name="Miyauchi S."/>
            <person name="Thiergart T."/>
            <person name="Pickel B."/>
            <person name="Atanasova L."/>
            <person name="Karlsson M."/>
            <person name="Huettel B."/>
            <person name="Barry K.W."/>
            <person name="Haridas S."/>
            <person name="Chen C."/>
            <person name="Bauer D."/>
            <person name="Andreopoulos W."/>
            <person name="Pangilinan J."/>
            <person name="LaButti K."/>
            <person name="Riley R."/>
            <person name="Lipzen A."/>
            <person name="Clum A."/>
            <person name="Drula E."/>
            <person name="Henrissat B."/>
            <person name="Kohler A."/>
            <person name="Grigoriev I.V."/>
            <person name="Martin F.M."/>
            <person name="Hacquard S."/>
        </authorList>
    </citation>
    <scope>NUCLEOTIDE SEQUENCE</scope>
    <source>
        <strain evidence="12">MPI-CAGE-CH-0243</strain>
    </source>
</reference>
<keyword evidence="8" id="KW-0496">Mitochondrion</keyword>
<keyword evidence="5" id="KW-0677">Repeat</keyword>
<dbReference type="InterPro" id="IPR051752">
    <property type="entry name" value="Mito_2-oxodicarb_carrier"/>
</dbReference>
<dbReference type="AlphaFoldDB" id="A0A9P9DS91"/>
<evidence type="ECO:0000256" key="2">
    <source>
        <dbReference type="ARBA" id="ARBA00006375"/>
    </source>
</evidence>
<evidence type="ECO:0000256" key="9">
    <source>
        <dbReference type="ARBA" id="ARBA00023136"/>
    </source>
</evidence>
<evidence type="ECO:0000256" key="7">
    <source>
        <dbReference type="ARBA" id="ARBA00022989"/>
    </source>
</evidence>
<feature type="repeat" description="Solcar" evidence="10">
    <location>
        <begin position="121"/>
        <end position="207"/>
    </location>
</feature>
<evidence type="ECO:0000256" key="4">
    <source>
        <dbReference type="ARBA" id="ARBA00022692"/>
    </source>
</evidence>
<keyword evidence="3 11" id="KW-0813">Transport</keyword>